<evidence type="ECO:0000256" key="1">
    <source>
        <dbReference type="SAM" id="MobiDB-lite"/>
    </source>
</evidence>
<dbReference type="EMBL" id="QMDW01000002">
    <property type="protein sequence ID" value="RJX51597.1"/>
    <property type="molecule type" value="Genomic_DNA"/>
</dbReference>
<comment type="caution">
    <text evidence="2">The sequence shown here is derived from an EMBL/GenBank/DDBJ whole genome shotgun (WGS) entry which is preliminary data.</text>
</comment>
<keyword evidence="3" id="KW-1185">Reference proteome</keyword>
<accession>A0A3A6QSW9</accession>
<feature type="compositionally biased region" description="Polar residues" evidence="1">
    <location>
        <begin position="56"/>
        <end position="88"/>
    </location>
</feature>
<reference evidence="2 3" key="1">
    <citation type="submission" date="2018-06" db="EMBL/GenBank/DDBJ databases">
        <title>Halonotius sp. F13-13 a new haloarchaeeon isolated from a solar saltern from Isla Cristina, Huelva, Spain.</title>
        <authorList>
            <person name="Duran-Viseras A."/>
            <person name="Sanchez-Porro C."/>
            <person name="Ventosa A."/>
        </authorList>
    </citation>
    <scope>NUCLEOTIDE SEQUENCE [LARGE SCALE GENOMIC DNA]</scope>
    <source>
        <strain evidence="2 3">CECT 7525</strain>
    </source>
</reference>
<sequence>MSDFDKEAEREKLRKKYADDEDKRANTKRMSELLLKGATMTNQHCDSCGDPLFRHNGQTFCPTCQADSQQAAVKSDGTQQPITDQPGDTDTPRPADAESTPEQPADTTAQPSQSTPSQPTTNGQSTQADTQPTINTPQSPAMQSSQPTATQSSQSTPQSSQSTPQPSSPATAGDSGLHDARQSLAATVTRFSQRAAETDDPRRAKKLLSAAREAAETLRALEFN</sequence>
<feature type="compositionally biased region" description="Polar residues" evidence="1">
    <location>
        <begin position="128"/>
        <end position="142"/>
    </location>
</feature>
<protein>
    <submittedName>
        <fullName evidence="2">Uncharacterized protein</fullName>
    </submittedName>
</protein>
<feature type="compositionally biased region" description="Low complexity" evidence="1">
    <location>
        <begin position="143"/>
        <end position="172"/>
    </location>
</feature>
<dbReference type="OrthoDB" id="26305at2157"/>
<dbReference type="Proteomes" id="UP000281564">
    <property type="component" value="Unassembled WGS sequence"/>
</dbReference>
<name>A0A3A6QSW9_9EURY</name>
<proteinExistence type="predicted"/>
<feature type="region of interest" description="Disordered" evidence="1">
    <location>
        <begin position="41"/>
        <end position="204"/>
    </location>
</feature>
<gene>
    <name evidence="2" type="ORF">DP106_02600</name>
</gene>
<dbReference type="PANTHER" id="PTHR16537">
    <property type="entry name" value="SJOEGREN SYNDROME/SCLERODERMA AUTOANTIGEN 1"/>
    <property type="match status" value="1"/>
</dbReference>
<dbReference type="InterPro" id="IPR051888">
    <property type="entry name" value="UPF0148_domain"/>
</dbReference>
<evidence type="ECO:0000313" key="2">
    <source>
        <dbReference type="EMBL" id="RJX51597.1"/>
    </source>
</evidence>
<dbReference type="AlphaFoldDB" id="A0A3A6QSW9"/>
<feature type="compositionally biased region" description="Low complexity" evidence="1">
    <location>
        <begin position="107"/>
        <end position="127"/>
    </location>
</feature>
<dbReference type="Pfam" id="PF06677">
    <property type="entry name" value="Auto_anti-p27"/>
    <property type="match status" value="1"/>
</dbReference>
<feature type="region of interest" description="Disordered" evidence="1">
    <location>
        <begin position="1"/>
        <end position="27"/>
    </location>
</feature>
<organism evidence="2 3">
    <name type="scientific">Halonotius pteroides</name>
    <dbReference type="NCBI Taxonomy" id="268735"/>
    <lineage>
        <taxon>Archaea</taxon>
        <taxon>Methanobacteriati</taxon>
        <taxon>Methanobacteriota</taxon>
        <taxon>Stenosarchaea group</taxon>
        <taxon>Halobacteria</taxon>
        <taxon>Halobacteriales</taxon>
        <taxon>Haloferacaceae</taxon>
        <taxon>Halonotius</taxon>
    </lineage>
</organism>
<dbReference type="RefSeq" id="WP_120083200.1">
    <property type="nucleotide sequence ID" value="NZ_QMDW01000002.1"/>
</dbReference>
<dbReference type="PANTHER" id="PTHR16537:SF1">
    <property type="entry name" value="PROTEIN ZNRD2"/>
    <property type="match status" value="1"/>
</dbReference>
<dbReference type="InterPro" id="IPR009563">
    <property type="entry name" value="SSSCA1"/>
</dbReference>
<evidence type="ECO:0000313" key="3">
    <source>
        <dbReference type="Proteomes" id="UP000281564"/>
    </source>
</evidence>